<dbReference type="Proteomes" id="UP000192582">
    <property type="component" value="Unassembled WGS sequence"/>
</dbReference>
<evidence type="ECO:0000256" key="7">
    <source>
        <dbReference type="NCBIfam" id="TIGR00019"/>
    </source>
</evidence>
<dbReference type="InterPro" id="IPR004373">
    <property type="entry name" value="RF-1"/>
</dbReference>
<protein>
    <recommendedName>
        <fullName evidence="6 7">Peptide chain release factor 1</fullName>
        <shortName evidence="6">RF-1</shortName>
    </recommendedName>
</protein>
<feature type="compositionally biased region" description="Basic and acidic residues" evidence="8">
    <location>
        <begin position="289"/>
        <end position="298"/>
    </location>
</feature>
<dbReference type="InterPro" id="IPR000352">
    <property type="entry name" value="Pep_chain_release_fac_I"/>
</dbReference>
<dbReference type="FunFam" id="3.30.70.1660:FF:000002">
    <property type="entry name" value="Peptide chain release factor 1"/>
    <property type="match status" value="1"/>
</dbReference>
<organism evidence="10 11">
    <name type="scientific">Deinococcus hopiensis KR-140</name>
    <dbReference type="NCBI Taxonomy" id="695939"/>
    <lineage>
        <taxon>Bacteria</taxon>
        <taxon>Thermotogati</taxon>
        <taxon>Deinococcota</taxon>
        <taxon>Deinococci</taxon>
        <taxon>Deinococcales</taxon>
        <taxon>Deinococcaceae</taxon>
        <taxon>Deinococcus</taxon>
    </lineage>
</organism>
<dbReference type="GO" id="GO:0016149">
    <property type="term" value="F:translation release factor activity, codon specific"/>
    <property type="evidence" value="ECO:0007669"/>
    <property type="project" value="UniProtKB-UniRule"/>
</dbReference>
<keyword evidence="11" id="KW-1185">Reference proteome</keyword>
<evidence type="ECO:0000256" key="1">
    <source>
        <dbReference type="ARBA" id="ARBA00002986"/>
    </source>
</evidence>
<evidence type="ECO:0000256" key="4">
    <source>
        <dbReference type="ARBA" id="ARBA00022490"/>
    </source>
</evidence>
<gene>
    <name evidence="6" type="primary">prfA</name>
    <name evidence="10" type="ORF">SAMN00790413_02301</name>
</gene>
<reference evidence="10 11" key="1">
    <citation type="submission" date="2017-04" db="EMBL/GenBank/DDBJ databases">
        <authorList>
            <person name="Afonso C.L."/>
            <person name="Miller P.J."/>
            <person name="Scott M.A."/>
            <person name="Spackman E."/>
            <person name="Goraichik I."/>
            <person name="Dimitrov K.M."/>
            <person name="Suarez D.L."/>
            <person name="Swayne D.E."/>
        </authorList>
    </citation>
    <scope>NUCLEOTIDE SEQUENCE [LARGE SCALE GENOMIC DNA]</scope>
    <source>
        <strain evidence="10 11">KR-140</strain>
    </source>
</reference>
<dbReference type="Gene3D" id="6.10.140.1950">
    <property type="match status" value="1"/>
</dbReference>
<dbReference type="Gene3D" id="3.30.160.20">
    <property type="match status" value="1"/>
</dbReference>
<feature type="domain" description="Prokaryotic-type class I peptide chain release factors" evidence="9">
    <location>
        <begin position="229"/>
        <end position="245"/>
    </location>
</feature>
<evidence type="ECO:0000256" key="8">
    <source>
        <dbReference type="SAM" id="MobiDB-lite"/>
    </source>
</evidence>
<dbReference type="HAMAP" id="MF_00093">
    <property type="entry name" value="Rel_fac_1"/>
    <property type="match status" value="1"/>
</dbReference>
<comment type="function">
    <text evidence="1 6">Peptide chain release factor 1 directs the termination of translation in response to the peptide chain termination codons UAG and UAA.</text>
</comment>
<evidence type="ECO:0000256" key="3">
    <source>
        <dbReference type="ARBA" id="ARBA00022481"/>
    </source>
</evidence>
<dbReference type="STRING" id="695939.SAMN00790413_02301"/>
<evidence type="ECO:0000256" key="6">
    <source>
        <dbReference type="HAMAP-Rule" id="MF_00093"/>
    </source>
</evidence>
<dbReference type="EMBL" id="FWWU01000009">
    <property type="protein sequence ID" value="SMB94232.1"/>
    <property type="molecule type" value="Genomic_DNA"/>
</dbReference>
<dbReference type="Pfam" id="PF00472">
    <property type="entry name" value="RF-1"/>
    <property type="match status" value="1"/>
</dbReference>
<dbReference type="InterPro" id="IPR050057">
    <property type="entry name" value="Prokaryotic/Mito_RF"/>
</dbReference>
<dbReference type="Gene3D" id="3.30.70.1660">
    <property type="match status" value="2"/>
</dbReference>
<evidence type="ECO:0000313" key="11">
    <source>
        <dbReference type="Proteomes" id="UP000192582"/>
    </source>
</evidence>
<dbReference type="PROSITE" id="PS00745">
    <property type="entry name" value="RF_PROK_I"/>
    <property type="match status" value="1"/>
</dbReference>
<keyword evidence="5 6" id="KW-0648">Protein biosynthesis</keyword>
<evidence type="ECO:0000259" key="9">
    <source>
        <dbReference type="PROSITE" id="PS00745"/>
    </source>
</evidence>
<dbReference type="AlphaFoldDB" id="A0A1W1VLI9"/>
<dbReference type="InterPro" id="IPR005139">
    <property type="entry name" value="PCRF"/>
</dbReference>
<dbReference type="FunFam" id="3.30.160.20:FF:000040">
    <property type="entry name" value="Peptide chain release factor 2"/>
    <property type="match status" value="1"/>
</dbReference>
<feature type="region of interest" description="Disordered" evidence="8">
    <location>
        <begin position="289"/>
        <end position="311"/>
    </location>
</feature>
<dbReference type="InterPro" id="IPR045853">
    <property type="entry name" value="Pep_chain_release_fac_I_sf"/>
</dbReference>
<dbReference type="SUPFAM" id="SSF75620">
    <property type="entry name" value="Release factor"/>
    <property type="match status" value="1"/>
</dbReference>
<dbReference type="PANTHER" id="PTHR43804">
    <property type="entry name" value="LD18447P"/>
    <property type="match status" value="1"/>
</dbReference>
<comment type="PTM">
    <text evidence="6">Methylated by PrmC. Methylation increases the termination efficiency of RF1.</text>
</comment>
<dbReference type="NCBIfam" id="TIGR00019">
    <property type="entry name" value="prfA"/>
    <property type="match status" value="1"/>
</dbReference>
<keyword evidence="3 6" id="KW-0488">Methylation</keyword>
<dbReference type="PANTHER" id="PTHR43804:SF7">
    <property type="entry name" value="LD18447P"/>
    <property type="match status" value="1"/>
</dbReference>
<evidence type="ECO:0000313" key="10">
    <source>
        <dbReference type="EMBL" id="SMB94232.1"/>
    </source>
</evidence>
<feature type="modified residue" description="N5-methylglutamine" evidence="6">
    <location>
        <position position="236"/>
    </location>
</feature>
<proteinExistence type="inferred from homology"/>
<sequence length="379" mass="41376">MSGTGLRIGRLEELASEFGLVERALGDPAMLADAREYARLTRRHRELTPVVTLYREYQAAQRDLAGARELLQDPDMRELAAGEVDSLVARLGELEAELEVLLLPTDPDDAKDVILEIRAGAGGAEAALFAVDLLRMYTRYAEGTGLKVNVLDASESDLGGASKVVAEVTGDMAFRAFKWERGVHRVQRVPATESQGRIHTSTVTVAVLPEAEQGEVQLDLSEVRIDVFRSQGAGGQGVNTTDSAVRAVYRAGTPDEITVVCQDGRSQIKNREKALVVLASRLAERERAAREARERSERASQVGTGERSEKIRTYNYPQNRVTDHRLEGEHKNFALDTVMEGGLVPVVAHLARDERERQLMALGTGDEAASGERGVYGTA</sequence>
<evidence type="ECO:0000256" key="2">
    <source>
        <dbReference type="ARBA" id="ARBA00010835"/>
    </source>
</evidence>
<dbReference type="NCBIfam" id="NF001859">
    <property type="entry name" value="PRK00591.1"/>
    <property type="match status" value="1"/>
</dbReference>
<dbReference type="SMART" id="SM00937">
    <property type="entry name" value="PCRF"/>
    <property type="match status" value="1"/>
</dbReference>
<dbReference type="Pfam" id="PF03462">
    <property type="entry name" value="PCRF"/>
    <property type="match status" value="1"/>
</dbReference>
<accession>A0A1W1VLI9</accession>
<name>A0A1W1VLI9_9DEIO</name>
<dbReference type="GO" id="GO:0005737">
    <property type="term" value="C:cytoplasm"/>
    <property type="evidence" value="ECO:0007669"/>
    <property type="project" value="UniProtKB-SubCell"/>
</dbReference>
<evidence type="ECO:0000256" key="5">
    <source>
        <dbReference type="ARBA" id="ARBA00022917"/>
    </source>
</evidence>
<comment type="similarity">
    <text evidence="2 6">Belongs to the prokaryotic/mitochondrial release factor family.</text>
</comment>
<comment type="subcellular location">
    <subcellularLocation>
        <location evidence="6">Cytoplasm</location>
    </subcellularLocation>
</comment>
<keyword evidence="4 6" id="KW-0963">Cytoplasm</keyword>